<proteinExistence type="predicted"/>
<sequence>MERDHRQIATTKKKLAMIEHDLARVSDRILEIDMGDNCYEDELKRAFTKKRGLLKEKLQLEIQLIEMRHEVSLED</sequence>
<organism evidence="1">
    <name type="scientific">uncultured Caudovirales phage</name>
    <dbReference type="NCBI Taxonomy" id="2100421"/>
    <lineage>
        <taxon>Viruses</taxon>
        <taxon>Duplodnaviria</taxon>
        <taxon>Heunggongvirae</taxon>
        <taxon>Uroviricota</taxon>
        <taxon>Caudoviricetes</taxon>
        <taxon>Peduoviridae</taxon>
        <taxon>Maltschvirus</taxon>
        <taxon>Maltschvirus maltsch</taxon>
    </lineage>
</organism>
<evidence type="ECO:0000313" key="1">
    <source>
        <dbReference type="EMBL" id="CAB5220321.1"/>
    </source>
</evidence>
<name>A0A6J7WQJ5_9CAUD</name>
<protein>
    <submittedName>
        <fullName evidence="1">Uncharacterized protein</fullName>
    </submittedName>
</protein>
<accession>A0A6J7WQJ5</accession>
<gene>
    <name evidence="1" type="ORF">UFOVP235_37</name>
</gene>
<reference evidence="1" key="1">
    <citation type="submission" date="2020-05" db="EMBL/GenBank/DDBJ databases">
        <authorList>
            <person name="Chiriac C."/>
            <person name="Salcher M."/>
            <person name="Ghai R."/>
            <person name="Kavagutti S V."/>
        </authorList>
    </citation>
    <scope>NUCLEOTIDE SEQUENCE</scope>
</reference>
<dbReference type="EMBL" id="LR798282">
    <property type="protein sequence ID" value="CAB5220321.1"/>
    <property type="molecule type" value="Genomic_DNA"/>
</dbReference>